<dbReference type="RefSeq" id="WP_183229103.1">
    <property type="nucleotide sequence ID" value="NZ_JACHIM010000005.1"/>
</dbReference>
<evidence type="ECO:0000256" key="5">
    <source>
        <dbReference type="ARBA" id="ARBA00022729"/>
    </source>
</evidence>
<feature type="chain" id="PRO_5041017773" description="Porin" evidence="11">
    <location>
        <begin position="23"/>
        <end position="310"/>
    </location>
</feature>
<dbReference type="AlphaFoldDB" id="A0A840NUP5"/>
<evidence type="ECO:0000256" key="8">
    <source>
        <dbReference type="ARBA" id="ARBA00023136"/>
    </source>
</evidence>
<protein>
    <recommendedName>
        <fullName evidence="11">Porin</fullName>
    </recommendedName>
</protein>
<keyword evidence="6 11" id="KW-0406">Ion transport</keyword>
<evidence type="ECO:0000256" key="10">
    <source>
        <dbReference type="ARBA" id="ARBA00038306"/>
    </source>
</evidence>
<dbReference type="Pfam" id="PF02530">
    <property type="entry name" value="Porin_2"/>
    <property type="match status" value="1"/>
</dbReference>
<keyword evidence="8 11" id="KW-0472">Membrane</keyword>
<comment type="similarity">
    <text evidence="1 11">Belongs to the alphaproteobacteria porin family.</text>
</comment>
<dbReference type="InterPro" id="IPR011250">
    <property type="entry name" value="OMP/PagP_B-barrel"/>
</dbReference>
<dbReference type="PANTHER" id="PTHR34001">
    <property type="entry name" value="BLL7405 PROTEIN"/>
    <property type="match status" value="1"/>
</dbReference>
<dbReference type="GO" id="GO:0046930">
    <property type="term" value="C:pore complex"/>
    <property type="evidence" value="ECO:0007669"/>
    <property type="project" value="UniProtKB-KW"/>
</dbReference>
<comment type="domain">
    <text evidence="11">Consists of 16-stranded beta-barrel sheets, with large surface-exposed loops, that form a transmembrane pore at the center of each barrel. The pore is partially ocluded by a peptide loop that folds into the pore lumen.</text>
</comment>
<dbReference type="InterPro" id="IPR003684">
    <property type="entry name" value="Porin_alphabac"/>
</dbReference>
<evidence type="ECO:0000256" key="3">
    <source>
        <dbReference type="ARBA" id="ARBA00022452"/>
    </source>
</evidence>
<keyword evidence="5 11" id="KW-0732">Signal</keyword>
<dbReference type="GO" id="GO:0009279">
    <property type="term" value="C:cell outer membrane"/>
    <property type="evidence" value="ECO:0007669"/>
    <property type="project" value="UniProtKB-SubCell"/>
</dbReference>
<sequence>MNTKYLITISAFAFISGSVVQAADVIIPQQSEQVFSSVDVPAFSWTGFYFGGQIGGFSSKLSAITRDVDIPLYPDEDSKHKKWVPVEKKYLPKLSGFVGGLYAGANFDLGNSFILGVDTDIILPERKKTKTIIISDEKTEVGSDVFVKNKSPEDSEEKIDDLAKKVIEKSIRDVRNGVLPSVIKNQREAEEDRMTFSHTLKQKWTGSTRVRVGLSAGRMMPYISGGVAYGQFQDILSISITGNESFNATSDATKMMFGYTLGGGVDFAITDNVIVRGEYRYSDFGKKKFKDEIEIKYKTNDFRAGIAYKF</sequence>
<evidence type="ECO:0000313" key="13">
    <source>
        <dbReference type="Proteomes" id="UP000561417"/>
    </source>
</evidence>
<keyword evidence="9 11" id="KW-0998">Cell outer membrane</keyword>
<keyword evidence="2 11" id="KW-0813">Transport</keyword>
<keyword evidence="4 11" id="KW-0812">Transmembrane</keyword>
<evidence type="ECO:0000256" key="4">
    <source>
        <dbReference type="ARBA" id="ARBA00022692"/>
    </source>
</evidence>
<evidence type="ECO:0000256" key="7">
    <source>
        <dbReference type="ARBA" id="ARBA00023114"/>
    </source>
</evidence>
<dbReference type="InterPro" id="IPR051692">
    <property type="entry name" value="OMP-like"/>
</dbReference>
<dbReference type="GO" id="GO:0006811">
    <property type="term" value="P:monoatomic ion transport"/>
    <property type="evidence" value="ECO:0007669"/>
    <property type="project" value="UniProtKB-KW"/>
</dbReference>
<evidence type="ECO:0000313" key="12">
    <source>
        <dbReference type="EMBL" id="MBB5074138.1"/>
    </source>
</evidence>
<evidence type="ECO:0000256" key="11">
    <source>
        <dbReference type="RuleBase" id="RU364005"/>
    </source>
</evidence>
<comment type="similarity">
    <text evidence="10">Belongs to the Omp25/RopB family.</text>
</comment>
<evidence type="ECO:0000256" key="6">
    <source>
        <dbReference type="ARBA" id="ARBA00023065"/>
    </source>
</evidence>
<evidence type="ECO:0000256" key="9">
    <source>
        <dbReference type="ARBA" id="ARBA00023237"/>
    </source>
</evidence>
<comment type="subcellular location">
    <subcellularLocation>
        <location evidence="11">Cell outer membrane</location>
        <topology evidence="11">Multi-pass membrane protein</topology>
    </subcellularLocation>
</comment>
<dbReference type="EMBL" id="JACHIM010000005">
    <property type="protein sequence ID" value="MBB5074138.1"/>
    <property type="molecule type" value="Genomic_DNA"/>
</dbReference>
<dbReference type="SUPFAM" id="SSF56925">
    <property type="entry name" value="OMPA-like"/>
    <property type="match status" value="1"/>
</dbReference>
<name>A0A840NUP5_9HYPH</name>
<reference evidence="12 13" key="1">
    <citation type="submission" date="2020-08" db="EMBL/GenBank/DDBJ databases">
        <title>Genomic Encyclopedia of Type Strains, Phase IV (KMG-IV): sequencing the most valuable type-strain genomes for metagenomic binning, comparative biology and taxonomic classification.</title>
        <authorList>
            <person name="Goeker M."/>
        </authorList>
    </citation>
    <scope>NUCLEOTIDE SEQUENCE [LARGE SCALE GENOMIC DNA]</scope>
    <source>
        <strain evidence="12 13">DSM 28538</strain>
    </source>
</reference>
<evidence type="ECO:0000256" key="2">
    <source>
        <dbReference type="ARBA" id="ARBA00022448"/>
    </source>
</evidence>
<evidence type="ECO:0000256" key="1">
    <source>
        <dbReference type="ARBA" id="ARBA00009521"/>
    </source>
</evidence>
<keyword evidence="3 11" id="KW-1134">Transmembrane beta strand</keyword>
<comment type="caution">
    <text evidence="12">The sequence shown here is derived from an EMBL/GenBank/DDBJ whole genome shotgun (WGS) entry which is preliminary data.</text>
</comment>
<accession>A0A840NUP5</accession>
<keyword evidence="7 11" id="KW-0626">Porin</keyword>
<proteinExistence type="inferred from homology"/>
<dbReference type="Proteomes" id="UP000561417">
    <property type="component" value="Unassembled WGS sequence"/>
</dbReference>
<organism evidence="12 13">
    <name type="scientific">Bartonella callosciuri</name>
    <dbReference type="NCBI Taxonomy" id="686223"/>
    <lineage>
        <taxon>Bacteria</taxon>
        <taxon>Pseudomonadati</taxon>
        <taxon>Pseudomonadota</taxon>
        <taxon>Alphaproteobacteria</taxon>
        <taxon>Hyphomicrobiales</taxon>
        <taxon>Bartonellaceae</taxon>
        <taxon>Bartonella</taxon>
    </lineage>
</organism>
<gene>
    <name evidence="12" type="ORF">HNQ69_001272</name>
</gene>
<dbReference type="PANTHER" id="PTHR34001:SF3">
    <property type="entry name" value="BLL7405 PROTEIN"/>
    <property type="match status" value="1"/>
</dbReference>
<dbReference type="Gene3D" id="2.40.160.20">
    <property type="match status" value="1"/>
</dbReference>
<comment type="function">
    <text evidence="11">Forms passive diffusion pores that allow small molecular weight hydrophilic materials across the outer membrane.</text>
</comment>
<feature type="signal peptide" evidence="11">
    <location>
        <begin position="1"/>
        <end position="22"/>
    </location>
</feature>
<dbReference type="GO" id="GO:0015288">
    <property type="term" value="F:porin activity"/>
    <property type="evidence" value="ECO:0007669"/>
    <property type="project" value="UniProtKB-KW"/>
</dbReference>
<keyword evidence="13" id="KW-1185">Reference proteome</keyword>